<evidence type="ECO:0000313" key="3">
    <source>
        <dbReference type="Proteomes" id="UP000289152"/>
    </source>
</evidence>
<proteinExistence type="predicted"/>
<evidence type="ECO:0000256" key="1">
    <source>
        <dbReference type="SAM" id="MobiDB-lite"/>
    </source>
</evidence>
<sequence>MSHDDQSSAGSVNSGRLDESSSAPSQAASMDDRPDFPDSSPFPDFDPTQIQRTSTPKDCNRSRCGSATECSPAYEATGIVSSSQELYGGRYTNGSDSRGGDSDIQMVNCRTPERDFVQADNPNDTVASTTASKLDYRPQES</sequence>
<gene>
    <name evidence="2" type="ORF">M231_00513</name>
</gene>
<feature type="compositionally biased region" description="Polar residues" evidence="1">
    <location>
        <begin position="120"/>
        <end position="132"/>
    </location>
</feature>
<keyword evidence="3" id="KW-1185">Reference proteome</keyword>
<accession>A0A4Q1BVT7</accession>
<feature type="compositionally biased region" description="Polar residues" evidence="1">
    <location>
        <begin position="48"/>
        <end position="69"/>
    </location>
</feature>
<protein>
    <submittedName>
        <fullName evidence="2">Uncharacterized protein</fullName>
    </submittedName>
</protein>
<dbReference type="EMBL" id="SDIL01000003">
    <property type="protein sequence ID" value="RXK42156.1"/>
    <property type="molecule type" value="Genomic_DNA"/>
</dbReference>
<evidence type="ECO:0000313" key="2">
    <source>
        <dbReference type="EMBL" id="RXK42156.1"/>
    </source>
</evidence>
<dbReference type="Proteomes" id="UP000289152">
    <property type="component" value="Unassembled WGS sequence"/>
</dbReference>
<reference evidence="2 3" key="1">
    <citation type="submission" date="2016-06" db="EMBL/GenBank/DDBJ databases">
        <title>Evolution of pathogenesis and genome organization in the Tremellales.</title>
        <authorList>
            <person name="Cuomo C."/>
            <person name="Litvintseva A."/>
            <person name="Heitman J."/>
            <person name="Chen Y."/>
            <person name="Sun S."/>
            <person name="Springer D."/>
            <person name="Dromer F."/>
            <person name="Young S."/>
            <person name="Zeng Q."/>
            <person name="Chapman S."/>
            <person name="Gujja S."/>
            <person name="Saif S."/>
            <person name="Birren B."/>
        </authorList>
    </citation>
    <scope>NUCLEOTIDE SEQUENCE [LARGE SCALE GENOMIC DNA]</scope>
    <source>
        <strain evidence="2 3">ATCC 28783</strain>
    </source>
</reference>
<comment type="caution">
    <text evidence="2">The sequence shown here is derived from an EMBL/GenBank/DDBJ whole genome shotgun (WGS) entry which is preliminary data.</text>
</comment>
<organism evidence="2 3">
    <name type="scientific">Tremella mesenterica</name>
    <name type="common">Jelly fungus</name>
    <dbReference type="NCBI Taxonomy" id="5217"/>
    <lineage>
        <taxon>Eukaryota</taxon>
        <taxon>Fungi</taxon>
        <taxon>Dikarya</taxon>
        <taxon>Basidiomycota</taxon>
        <taxon>Agaricomycotina</taxon>
        <taxon>Tremellomycetes</taxon>
        <taxon>Tremellales</taxon>
        <taxon>Tremellaceae</taxon>
        <taxon>Tremella</taxon>
    </lineage>
</organism>
<name>A0A4Q1BVT7_TREME</name>
<dbReference type="InParanoid" id="A0A4Q1BVT7"/>
<dbReference type="VEuPathDB" id="FungiDB:TREMEDRAFT_57173"/>
<dbReference type="AlphaFoldDB" id="A0A4Q1BVT7"/>
<feature type="compositionally biased region" description="Polar residues" evidence="1">
    <location>
        <begin position="7"/>
        <end position="28"/>
    </location>
</feature>
<feature type="region of interest" description="Disordered" evidence="1">
    <location>
        <begin position="1"/>
        <end position="141"/>
    </location>
</feature>
<feature type="compositionally biased region" description="Low complexity" evidence="1">
    <location>
        <begin position="37"/>
        <end position="47"/>
    </location>
</feature>